<evidence type="ECO:0000256" key="3">
    <source>
        <dbReference type="ARBA" id="ARBA00022771"/>
    </source>
</evidence>
<feature type="domain" description="SWIM-type" evidence="8">
    <location>
        <begin position="70"/>
        <end position="109"/>
    </location>
</feature>
<evidence type="ECO:0000256" key="6">
    <source>
        <dbReference type="RuleBase" id="RU367018"/>
    </source>
</evidence>
<evidence type="ECO:0000256" key="7">
    <source>
        <dbReference type="SAM" id="Phobius"/>
    </source>
</evidence>
<feature type="transmembrane region" description="Helical" evidence="7">
    <location>
        <begin position="251"/>
        <end position="271"/>
    </location>
</feature>
<protein>
    <recommendedName>
        <fullName evidence="6">Protein FAR1-RELATED SEQUENCE</fullName>
    </recommendedName>
</protein>
<comment type="subcellular location">
    <subcellularLocation>
        <location evidence="6">Nucleus</location>
    </subcellularLocation>
</comment>
<dbReference type="PANTHER" id="PTHR31669">
    <property type="entry name" value="PROTEIN FAR1-RELATED SEQUENCE 10-RELATED"/>
    <property type="match status" value="1"/>
</dbReference>
<feature type="domain" description="SWIM-type" evidence="8">
    <location>
        <begin position="231"/>
        <end position="267"/>
    </location>
</feature>
<evidence type="ECO:0000313" key="10">
    <source>
        <dbReference type="Proteomes" id="UP001630127"/>
    </source>
</evidence>
<evidence type="ECO:0000256" key="2">
    <source>
        <dbReference type="ARBA" id="ARBA00022723"/>
    </source>
</evidence>
<keyword evidence="3 5" id="KW-0863">Zinc-finger</keyword>
<evidence type="ECO:0000256" key="4">
    <source>
        <dbReference type="ARBA" id="ARBA00022833"/>
    </source>
</evidence>
<evidence type="ECO:0000256" key="1">
    <source>
        <dbReference type="ARBA" id="ARBA00005889"/>
    </source>
</evidence>
<dbReference type="Proteomes" id="UP001630127">
    <property type="component" value="Unassembled WGS sequence"/>
</dbReference>
<dbReference type="InterPro" id="IPR031052">
    <property type="entry name" value="FHY3/FAR1"/>
</dbReference>
<keyword evidence="6" id="KW-0539">Nucleus</keyword>
<sequence length="278" mass="31704">MHQALKMMDDEPLLSYAQEFYALDSFSIFKHEYKKSRPLSLNVTCEDHSSGGLLFKYEVERSGHFCSHSYKVTALAICGDNVIVNCCCNYFANTGILCSHALQVLQCLRLEKIPDCYLLKWRMKSWNDKDSFFQKRRHCRPSLDDCLSGEIGKSSVETDAFGDDVCTDADHCGAPILRHAKDIYVSKMYDLFHDEYKKSEYLFTRIGHETMDRRGIVVEIEVRGYGGRGQTKVHAETNDGTVNCGCRKFEYSGILCCHALAVLACLCIVRIPTKYMVF</sequence>
<dbReference type="GO" id="GO:0005634">
    <property type="term" value="C:nucleus"/>
    <property type="evidence" value="ECO:0007669"/>
    <property type="project" value="UniProtKB-SubCell"/>
</dbReference>
<dbReference type="EMBL" id="JBJUIK010000003">
    <property type="protein sequence ID" value="KAL3532178.1"/>
    <property type="molecule type" value="Genomic_DNA"/>
</dbReference>
<evidence type="ECO:0000259" key="8">
    <source>
        <dbReference type="PROSITE" id="PS50966"/>
    </source>
</evidence>
<dbReference type="InterPro" id="IPR007527">
    <property type="entry name" value="Znf_SWIM"/>
</dbReference>
<comment type="function">
    <text evidence="6">Putative transcription activator involved in regulating light control of development.</text>
</comment>
<accession>A0ABD3ALX4</accession>
<keyword evidence="4 6" id="KW-0862">Zinc</keyword>
<keyword evidence="7" id="KW-1133">Transmembrane helix</keyword>
<organism evidence="9 10">
    <name type="scientific">Cinchona calisaya</name>
    <dbReference type="NCBI Taxonomy" id="153742"/>
    <lineage>
        <taxon>Eukaryota</taxon>
        <taxon>Viridiplantae</taxon>
        <taxon>Streptophyta</taxon>
        <taxon>Embryophyta</taxon>
        <taxon>Tracheophyta</taxon>
        <taxon>Spermatophyta</taxon>
        <taxon>Magnoliopsida</taxon>
        <taxon>eudicotyledons</taxon>
        <taxon>Gunneridae</taxon>
        <taxon>Pentapetalae</taxon>
        <taxon>asterids</taxon>
        <taxon>lamiids</taxon>
        <taxon>Gentianales</taxon>
        <taxon>Rubiaceae</taxon>
        <taxon>Cinchonoideae</taxon>
        <taxon>Cinchoneae</taxon>
        <taxon>Cinchona</taxon>
    </lineage>
</organism>
<dbReference type="GO" id="GO:0006355">
    <property type="term" value="P:regulation of DNA-templated transcription"/>
    <property type="evidence" value="ECO:0007669"/>
    <property type="project" value="UniProtKB-UniRule"/>
</dbReference>
<evidence type="ECO:0000256" key="5">
    <source>
        <dbReference type="PROSITE-ProRule" id="PRU00325"/>
    </source>
</evidence>
<keyword evidence="7" id="KW-0472">Membrane</keyword>
<dbReference type="SMART" id="SM00575">
    <property type="entry name" value="ZnF_PMZ"/>
    <property type="match status" value="2"/>
</dbReference>
<dbReference type="PROSITE" id="PS50966">
    <property type="entry name" value="ZF_SWIM"/>
    <property type="match status" value="2"/>
</dbReference>
<comment type="similarity">
    <text evidence="1 6">Belongs to the FHY3/FAR1 family.</text>
</comment>
<gene>
    <name evidence="9" type="ORF">ACH5RR_005699</name>
</gene>
<keyword evidence="10" id="KW-1185">Reference proteome</keyword>
<dbReference type="AlphaFoldDB" id="A0ABD3ALX4"/>
<dbReference type="PANTHER" id="PTHR31669:SF299">
    <property type="entry name" value="PROTEIN FAR1-RELATED SEQUENCE"/>
    <property type="match status" value="1"/>
</dbReference>
<comment type="caution">
    <text evidence="9">The sequence shown here is derived from an EMBL/GenBank/DDBJ whole genome shotgun (WGS) entry which is preliminary data.</text>
</comment>
<name>A0ABD3ALX4_9GENT</name>
<keyword evidence="2 6" id="KW-0479">Metal-binding</keyword>
<reference evidence="9 10" key="1">
    <citation type="submission" date="2024-11" db="EMBL/GenBank/DDBJ databases">
        <title>A near-complete genome assembly of Cinchona calisaya.</title>
        <authorList>
            <person name="Lian D.C."/>
            <person name="Zhao X.W."/>
            <person name="Wei L."/>
        </authorList>
    </citation>
    <scope>NUCLEOTIDE SEQUENCE [LARGE SCALE GENOMIC DNA]</scope>
    <source>
        <tissue evidence="9">Nenye</tissue>
    </source>
</reference>
<evidence type="ECO:0000313" key="9">
    <source>
        <dbReference type="EMBL" id="KAL3532178.1"/>
    </source>
</evidence>
<dbReference type="GO" id="GO:0008270">
    <property type="term" value="F:zinc ion binding"/>
    <property type="evidence" value="ECO:0007669"/>
    <property type="project" value="UniProtKB-UniRule"/>
</dbReference>
<proteinExistence type="inferred from homology"/>
<dbReference type="Pfam" id="PF04434">
    <property type="entry name" value="SWIM"/>
    <property type="match status" value="2"/>
</dbReference>
<dbReference type="InterPro" id="IPR006564">
    <property type="entry name" value="Znf_PMZ"/>
</dbReference>
<keyword evidence="7" id="KW-0812">Transmembrane</keyword>